<dbReference type="OrthoDB" id="2683906at2759"/>
<reference evidence="2 3" key="1">
    <citation type="journal article" date="2020" name="ISME J.">
        <title>Uncovering the hidden diversity of litter-decomposition mechanisms in mushroom-forming fungi.</title>
        <authorList>
            <person name="Floudas D."/>
            <person name="Bentzer J."/>
            <person name="Ahren D."/>
            <person name="Johansson T."/>
            <person name="Persson P."/>
            <person name="Tunlid A."/>
        </authorList>
    </citation>
    <scope>NUCLEOTIDE SEQUENCE [LARGE SCALE GENOMIC DNA]</scope>
    <source>
        <strain evidence="2 3">CBS 406.79</strain>
    </source>
</reference>
<organism evidence="2 3">
    <name type="scientific">Collybiopsis confluens</name>
    <dbReference type="NCBI Taxonomy" id="2823264"/>
    <lineage>
        <taxon>Eukaryota</taxon>
        <taxon>Fungi</taxon>
        <taxon>Dikarya</taxon>
        <taxon>Basidiomycota</taxon>
        <taxon>Agaricomycotina</taxon>
        <taxon>Agaricomycetes</taxon>
        <taxon>Agaricomycetidae</taxon>
        <taxon>Agaricales</taxon>
        <taxon>Marasmiineae</taxon>
        <taxon>Omphalotaceae</taxon>
        <taxon>Collybiopsis</taxon>
    </lineage>
</organism>
<evidence type="ECO:0000313" key="3">
    <source>
        <dbReference type="Proteomes" id="UP000518752"/>
    </source>
</evidence>
<dbReference type="Proteomes" id="UP000518752">
    <property type="component" value="Unassembled WGS sequence"/>
</dbReference>
<comment type="caution">
    <text evidence="2">The sequence shown here is derived from an EMBL/GenBank/DDBJ whole genome shotgun (WGS) entry which is preliminary data.</text>
</comment>
<sequence>MIEEATRTGTYIPPNILAGARGKVDLAKNPRMWEANVDRPSWTSHHSHTTTSSISDNRGGKAKLVRARIEGADAEKMMLRERMSREWGIRNQKRAYQRSSCYRELWDIFVTQYRESKLLR</sequence>
<dbReference type="EMBL" id="JAACJN010000051">
    <property type="protein sequence ID" value="KAF5382405.1"/>
    <property type="molecule type" value="Genomic_DNA"/>
</dbReference>
<proteinExistence type="predicted"/>
<feature type="region of interest" description="Disordered" evidence="1">
    <location>
        <begin position="37"/>
        <end position="62"/>
    </location>
</feature>
<evidence type="ECO:0000256" key="1">
    <source>
        <dbReference type="SAM" id="MobiDB-lite"/>
    </source>
</evidence>
<gene>
    <name evidence="2" type="ORF">D9757_009815</name>
</gene>
<protein>
    <submittedName>
        <fullName evidence="2">Uncharacterized protein</fullName>
    </submittedName>
</protein>
<dbReference type="AlphaFoldDB" id="A0A8H5HFN3"/>
<name>A0A8H5HFN3_9AGAR</name>
<accession>A0A8H5HFN3</accession>
<keyword evidence="3" id="KW-1185">Reference proteome</keyword>
<evidence type="ECO:0000313" key="2">
    <source>
        <dbReference type="EMBL" id="KAF5382405.1"/>
    </source>
</evidence>